<accession>A0A0P1BJU0</accession>
<evidence type="ECO:0000313" key="2">
    <source>
        <dbReference type="Proteomes" id="UP000054845"/>
    </source>
</evidence>
<keyword evidence="2" id="KW-1185">Reference proteome</keyword>
<name>A0A0P1BJU0_9BASI</name>
<dbReference type="Proteomes" id="UP000054845">
    <property type="component" value="Unassembled WGS sequence"/>
</dbReference>
<dbReference type="EMBL" id="CCYA01000318">
    <property type="protein sequence ID" value="CEH16644.1"/>
    <property type="molecule type" value="Genomic_DNA"/>
</dbReference>
<sequence length="125" mass="14358">MKQRSSHQANRRRTKYLPRGWCCWDRNDGQRLLLVASSKAKHAPQPTSHERRRNELVAKRLMYREEKAAKAGAGWSKRGRQSTINYQPASSCRSQGPAVFILGFDLEVQQGVPCIELRDGPRRVK</sequence>
<evidence type="ECO:0000313" key="1">
    <source>
        <dbReference type="EMBL" id="CEH16644.1"/>
    </source>
</evidence>
<reference evidence="1 2" key="1">
    <citation type="submission" date="2014-09" db="EMBL/GenBank/DDBJ databases">
        <authorList>
            <person name="Magalhaes I.L.F."/>
            <person name="Oliveira U."/>
            <person name="Santos F.R."/>
            <person name="Vidigal T.H.D.A."/>
            <person name="Brescovit A.D."/>
            <person name="Santos A.J."/>
        </authorList>
    </citation>
    <scope>NUCLEOTIDE SEQUENCE [LARGE SCALE GENOMIC DNA]</scope>
</reference>
<dbReference type="AlphaFoldDB" id="A0A0P1BJU0"/>
<proteinExistence type="predicted"/>
<protein>
    <submittedName>
        <fullName evidence="1">Uncharacterized protein</fullName>
    </submittedName>
</protein>
<organism evidence="1 2">
    <name type="scientific">Ceraceosorus bombacis</name>
    <dbReference type="NCBI Taxonomy" id="401625"/>
    <lineage>
        <taxon>Eukaryota</taxon>
        <taxon>Fungi</taxon>
        <taxon>Dikarya</taxon>
        <taxon>Basidiomycota</taxon>
        <taxon>Ustilaginomycotina</taxon>
        <taxon>Exobasidiomycetes</taxon>
        <taxon>Ceraceosorales</taxon>
        <taxon>Ceraceosoraceae</taxon>
        <taxon>Ceraceosorus</taxon>
    </lineage>
</organism>